<dbReference type="RefSeq" id="WP_255186514.1">
    <property type="nucleotide sequence ID" value="NZ_CP113517.1"/>
</dbReference>
<dbReference type="InterPro" id="IPR036527">
    <property type="entry name" value="SCP2_sterol-bd_dom_sf"/>
</dbReference>
<dbReference type="Proteomes" id="UP001162780">
    <property type="component" value="Chromosome"/>
</dbReference>
<gene>
    <name evidence="1" type="primary">ubiJ</name>
    <name evidence="3" type="ORF">NM686_003565</name>
</gene>
<dbReference type="HAMAP" id="MF_02215">
    <property type="entry name" value="UbiJ"/>
    <property type="match status" value="1"/>
</dbReference>
<protein>
    <recommendedName>
        <fullName evidence="1">Ubiquinone biosynthesis accessory factor UbiJ</fullName>
    </recommendedName>
</protein>
<comment type="subcellular location">
    <subcellularLocation>
        <location evidence="1">Cytoplasm</location>
    </subcellularLocation>
</comment>
<dbReference type="InterPro" id="IPR038989">
    <property type="entry name" value="UbiJ"/>
</dbReference>
<accession>A0ABY7GM84</accession>
<name>A0ABY7GM84_9GAMM</name>
<dbReference type="SUPFAM" id="SSF55718">
    <property type="entry name" value="SCP-like"/>
    <property type="match status" value="1"/>
</dbReference>
<comment type="pathway">
    <text evidence="1">Cofactor biosynthesis; ubiquinone biosynthesis.</text>
</comment>
<evidence type="ECO:0000256" key="1">
    <source>
        <dbReference type="HAMAP-Rule" id="MF_02215"/>
    </source>
</evidence>
<comment type="function">
    <text evidence="1">Required for ubiquinone (coenzyme Q) biosynthesis. Binds hydrophobic ubiquinone biosynthetic intermediates via its SCP2 domain and is essential for the stability of the Ubi complex. May constitute a docking platform where Ubi enzymes assemble and access their SCP2-bound polyprenyl substrates.</text>
</comment>
<evidence type="ECO:0000313" key="3">
    <source>
        <dbReference type="EMBL" id="WAR45605.1"/>
    </source>
</evidence>
<sequence length="214" mass="24160">MLNDFLQIKPLLIAALETALNAYLTLDDRLEEYLAPMAGKVLAVHITPFDETLYLAPAHDRIQMLENYAGEVDARLSGSLSALGLMGFSSTPMRSLFKGEVKIEGDTQLAHKVQRLFEKLDIDFEGKLARYTGETFAQRLTGFFRGGRDWTQQALTSFRLNLEEFLQEETRDLPAKAEAELLFQDIDACRSDADRLVARIERLQTTIDQLPSSK</sequence>
<dbReference type="PANTHER" id="PTHR38693:SF1">
    <property type="entry name" value="UBIQUINONE BIOSYNTHESIS ACCESSORY FACTOR UBIJ"/>
    <property type="match status" value="1"/>
</dbReference>
<keyword evidence="1" id="KW-0963">Cytoplasm</keyword>
<comment type="similarity">
    <text evidence="1">Belongs to the UbiJ family.</text>
</comment>
<evidence type="ECO:0000259" key="2">
    <source>
        <dbReference type="Pfam" id="PF02036"/>
    </source>
</evidence>
<organism evidence="3 4">
    <name type="scientific">Methylomonas rapida</name>
    <dbReference type="NCBI Taxonomy" id="2963939"/>
    <lineage>
        <taxon>Bacteria</taxon>
        <taxon>Pseudomonadati</taxon>
        <taxon>Pseudomonadota</taxon>
        <taxon>Gammaproteobacteria</taxon>
        <taxon>Methylococcales</taxon>
        <taxon>Methylococcaceae</taxon>
        <taxon>Methylomonas</taxon>
    </lineage>
</organism>
<dbReference type="PANTHER" id="PTHR38693">
    <property type="entry name" value="UBIQUINONE BIOSYNTHESIS PROTEIN UBIJ"/>
    <property type="match status" value="1"/>
</dbReference>
<dbReference type="InterPro" id="IPR003033">
    <property type="entry name" value="SCP2_sterol-bd_dom"/>
</dbReference>
<keyword evidence="1" id="KW-0831">Ubiquinone biosynthesis</keyword>
<dbReference type="Pfam" id="PF02036">
    <property type="entry name" value="SCP2"/>
    <property type="match status" value="1"/>
</dbReference>
<dbReference type="EMBL" id="CP113517">
    <property type="protein sequence ID" value="WAR45605.1"/>
    <property type="molecule type" value="Genomic_DNA"/>
</dbReference>
<feature type="domain" description="SCP2" evidence="2">
    <location>
        <begin position="20"/>
        <end position="118"/>
    </location>
</feature>
<proteinExistence type="inferred from homology"/>
<evidence type="ECO:0000313" key="4">
    <source>
        <dbReference type="Proteomes" id="UP001162780"/>
    </source>
</evidence>
<keyword evidence="4" id="KW-1185">Reference proteome</keyword>
<reference evidence="3" key="1">
    <citation type="submission" date="2022-11" db="EMBL/GenBank/DDBJ databases">
        <title>Methylomonas rapida sp. nov., Carotenoid-Producing Obligate Methanotrophs with High Growth Characteristics and Biotechnological Potential.</title>
        <authorList>
            <person name="Tikhonova E.N."/>
            <person name="Suleimanov R.Z."/>
            <person name="Miroshnikov K."/>
            <person name="Oshkin I.Y."/>
            <person name="Belova S.E."/>
            <person name="Danilova O.V."/>
            <person name="Ashikhmin A."/>
            <person name="Konopkin A."/>
            <person name="But S.Y."/>
            <person name="Khmelenina V.N."/>
            <person name="Kuznetsov N."/>
            <person name="Pimenov N.V."/>
            <person name="Dedysh S.N."/>
        </authorList>
    </citation>
    <scope>NUCLEOTIDE SEQUENCE</scope>
    <source>
        <strain evidence="3">MP1</strain>
    </source>
</reference>